<evidence type="ECO:0000313" key="3">
    <source>
        <dbReference type="Proteomes" id="UP000287336"/>
    </source>
</evidence>
<feature type="non-terminal residue" evidence="2">
    <location>
        <position position="28"/>
    </location>
</feature>
<feature type="domain" description="Transposase putative helix-turn-helix" evidence="1">
    <location>
        <begin position="1"/>
        <end position="28"/>
    </location>
</feature>
<dbReference type="AlphaFoldDB" id="A0A433KPC0"/>
<keyword evidence="3" id="KW-1185">Reference proteome</keyword>
<dbReference type="InterPro" id="IPR021027">
    <property type="entry name" value="Transposase_put_HTH"/>
</dbReference>
<name>A0A433KPC0_9GAMM</name>
<dbReference type="Proteomes" id="UP000287336">
    <property type="component" value="Unassembled WGS sequence"/>
</dbReference>
<reference evidence="2 3" key="1">
    <citation type="submission" date="2018-12" db="EMBL/GenBank/DDBJ databases">
        <title>three novel Halomonas strain isolated from plants.</title>
        <authorList>
            <person name="Sun C."/>
        </authorList>
    </citation>
    <scope>NUCLEOTIDE SEQUENCE [LARGE SCALE GENOMIC DNA]</scope>
    <source>
        <strain evidence="2 3">DSM 19434</strain>
    </source>
</reference>
<sequence>MKTERAYKYRFYPTPEQAALLARTFGCV</sequence>
<dbReference type="EMBL" id="RZHG01000016">
    <property type="protein sequence ID" value="RUR31455.1"/>
    <property type="molecule type" value="Genomic_DNA"/>
</dbReference>
<proteinExistence type="predicted"/>
<gene>
    <name evidence="2" type="ORF">ELY33_08040</name>
</gene>
<protein>
    <recommendedName>
        <fullName evidence="1">Transposase putative helix-turn-helix domain-containing protein</fullName>
    </recommendedName>
</protein>
<accession>A0A433KPC0</accession>
<dbReference type="Pfam" id="PF12323">
    <property type="entry name" value="HTH_OrfB_IS605"/>
    <property type="match status" value="1"/>
</dbReference>
<comment type="caution">
    <text evidence="2">The sequence shown here is derived from an EMBL/GenBank/DDBJ whole genome shotgun (WGS) entry which is preliminary data.</text>
</comment>
<evidence type="ECO:0000313" key="2">
    <source>
        <dbReference type="EMBL" id="RUR31455.1"/>
    </source>
</evidence>
<evidence type="ECO:0000259" key="1">
    <source>
        <dbReference type="Pfam" id="PF12323"/>
    </source>
</evidence>
<dbReference type="RefSeq" id="WP_136624666.1">
    <property type="nucleotide sequence ID" value="NZ_RZHG01000016.1"/>
</dbReference>
<organism evidence="2 3">
    <name type="scientific">Vreelandella andesensis</name>
    <dbReference type="NCBI Taxonomy" id="447567"/>
    <lineage>
        <taxon>Bacteria</taxon>
        <taxon>Pseudomonadati</taxon>
        <taxon>Pseudomonadota</taxon>
        <taxon>Gammaproteobacteria</taxon>
        <taxon>Oceanospirillales</taxon>
        <taxon>Halomonadaceae</taxon>
        <taxon>Vreelandella</taxon>
    </lineage>
</organism>